<organism evidence="10 11">
    <name type="scientific">Euplotes crassus</name>
    <dbReference type="NCBI Taxonomy" id="5936"/>
    <lineage>
        <taxon>Eukaryota</taxon>
        <taxon>Sar</taxon>
        <taxon>Alveolata</taxon>
        <taxon>Ciliophora</taxon>
        <taxon>Intramacronucleata</taxon>
        <taxon>Spirotrichea</taxon>
        <taxon>Hypotrichia</taxon>
        <taxon>Euplotida</taxon>
        <taxon>Euplotidae</taxon>
        <taxon>Moneuplotes</taxon>
    </lineage>
</organism>
<dbReference type="SUPFAM" id="SSF49562">
    <property type="entry name" value="C2 domain (Calcium/lipid-binding domain, CaLB)"/>
    <property type="match status" value="1"/>
</dbReference>
<dbReference type="EMBL" id="CAMPGE010026871">
    <property type="protein sequence ID" value="CAI2384532.1"/>
    <property type="molecule type" value="Genomic_DNA"/>
</dbReference>
<dbReference type="InterPro" id="IPR029021">
    <property type="entry name" value="Prot-tyrosine_phosphatase-like"/>
</dbReference>
<feature type="domain" description="Tyrosine-protein phosphatase" evidence="6">
    <location>
        <begin position="78"/>
        <end position="134"/>
    </location>
</feature>
<evidence type="ECO:0000256" key="4">
    <source>
        <dbReference type="ARBA" id="ARBA00023273"/>
    </source>
</evidence>
<feature type="domain" description="Tyrosine specific protein phosphatases" evidence="7">
    <location>
        <begin position="104"/>
        <end position="171"/>
    </location>
</feature>
<dbReference type="InterPro" id="IPR057023">
    <property type="entry name" value="PTP-SAK"/>
</dbReference>
<feature type="domain" description="Phosphatase tensin-type" evidence="8">
    <location>
        <begin position="13"/>
        <end position="183"/>
    </location>
</feature>
<dbReference type="InterPro" id="IPR035892">
    <property type="entry name" value="C2_domain_sf"/>
</dbReference>
<dbReference type="CDD" id="cd14497">
    <property type="entry name" value="PTP_PTEN-like"/>
    <property type="match status" value="1"/>
</dbReference>
<evidence type="ECO:0000259" key="9">
    <source>
        <dbReference type="PROSITE" id="PS51182"/>
    </source>
</evidence>
<dbReference type="GO" id="GO:0042995">
    <property type="term" value="C:cell projection"/>
    <property type="evidence" value="ECO:0007669"/>
    <property type="project" value="UniProtKB-SubCell"/>
</dbReference>
<dbReference type="PANTHER" id="PTHR12305:SF60">
    <property type="entry name" value="PHOSPHATIDYLINOSITOL 3,4,5-TRISPHOSPHATE 3-PHOSPHATASE TPTE2-RELATED"/>
    <property type="match status" value="1"/>
</dbReference>
<dbReference type="GO" id="GO:0005829">
    <property type="term" value="C:cytosol"/>
    <property type="evidence" value="ECO:0007669"/>
    <property type="project" value="TreeGrafter"/>
</dbReference>
<dbReference type="GO" id="GO:0004725">
    <property type="term" value="F:protein tyrosine phosphatase activity"/>
    <property type="evidence" value="ECO:0007669"/>
    <property type="project" value="InterPro"/>
</dbReference>
<gene>
    <name evidence="10" type="ORF">ECRASSUSDP1_LOCUS26065</name>
</gene>
<evidence type="ECO:0000259" key="8">
    <source>
        <dbReference type="PROSITE" id="PS51181"/>
    </source>
</evidence>
<evidence type="ECO:0000313" key="11">
    <source>
        <dbReference type="Proteomes" id="UP001295684"/>
    </source>
</evidence>
<keyword evidence="4" id="KW-0966">Cell projection</keyword>
<dbReference type="Proteomes" id="UP001295684">
    <property type="component" value="Unassembled WGS sequence"/>
</dbReference>
<keyword evidence="3" id="KW-0378">Hydrolase</keyword>
<comment type="caution">
    <text evidence="10">The sequence shown here is derived from an EMBL/GenBank/DDBJ whole genome shotgun (WGS) entry which is preliminary data.</text>
</comment>
<evidence type="ECO:0000256" key="1">
    <source>
        <dbReference type="ARBA" id="ARBA00004316"/>
    </source>
</evidence>
<dbReference type="SMART" id="SM01326">
    <property type="entry name" value="PTEN_C2"/>
    <property type="match status" value="1"/>
</dbReference>
<evidence type="ECO:0000259" key="6">
    <source>
        <dbReference type="PROSITE" id="PS50055"/>
    </source>
</evidence>
<dbReference type="PROSITE" id="PS51181">
    <property type="entry name" value="PPASE_TENSIN"/>
    <property type="match status" value="1"/>
</dbReference>
<feature type="compositionally biased region" description="Basic and acidic residues" evidence="5">
    <location>
        <begin position="428"/>
        <end position="444"/>
    </location>
</feature>
<dbReference type="Gene3D" id="3.90.190.10">
    <property type="entry name" value="Protein tyrosine phosphatase superfamily"/>
    <property type="match status" value="1"/>
</dbReference>
<comment type="similarity">
    <text evidence="2">Belongs to the PTEN phosphatase protein family.</text>
</comment>
<feature type="region of interest" description="Disordered" evidence="5">
    <location>
        <begin position="423"/>
        <end position="465"/>
    </location>
</feature>
<keyword evidence="11" id="KW-1185">Reference proteome</keyword>
<name>A0AAD2D861_EUPCR</name>
<evidence type="ECO:0000256" key="2">
    <source>
        <dbReference type="ARBA" id="ARBA00007881"/>
    </source>
</evidence>
<evidence type="ECO:0000313" key="10">
    <source>
        <dbReference type="EMBL" id="CAI2384532.1"/>
    </source>
</evidence>
<dbReference type="SUPFAM" id="SSF52799">
    <property type="entry name" value="(Phosphotyrosine protein) phosphatases II"/>
    <property type="match status" value="1"/>
</dbReference>
<dbReference type="Pfam" id="PF10409">
    <property type="entry name" value="PTEN_C2"/>
    <property type="match status" value="1"/>
</dbReference>
<proteinExistence type="inferred from homology"/>
<dbReference type="GO" id="GO:0016314">
    <property type="term" value="F:phosphatidylinositol-3,4,5-trisphosphate 3-phosphatase activity"/>
    <property type="evidence" value="ECO:0007669"/>
    <property type="project" value="TreeGrafter"/>
</dbReference>
<dbReference type="InterPro" id="IPR000387">
    <property type="entry name" value="Tyr_Pase_dom"/>
</dbReference>
<dbReference type="InterPro" id="IPR016130">
    <property type="entry name" value="Tyr_Pase_AS"/>
</dbReference>
<reference evidence="10" key="1">
    <citation type="submission" date="2023-07" db="EMBL/GenBank/DDBJ databases">
        <authorList>
            <consortium name="AG Swart"/>
            <person name="Singh M."/>
            <person name="Singh A."/>
            <person name="Seah K."/>
            <person name="Emmerich C."/>
        </authorList>
    </citation>
    <scope>NUCLEOTIDE SEQUENCE</scope>
    <source>
        <strain evidence="10">DP1</strain>
    </source>
</reference>
<comment type="subcellular location">
    <subcellularLocation>
        <location evidence="1">Cell projection</location>
    </subcellularLocation>
</comment>
<dbReference type="InterPro" id="IPR000242">
    <property type="entry name" value="PTP_cat"/>
</dbReference>
<sequence length="614" mass="71452">MNLIRKLASGKRNRYTQDHYNLDITYVTPRIIAMSFPACGVEKIYRNPICKVAKFLQEKHGDNYLVFNFSDRKYDYSKFDYRVESYDWRDHHAPKVVVLFEACKRMYDFLQQNDDNVVVVHCNAGKGRTGTSIACFLMYCGLAGCSADAINYYGWKRFSTGRGVSQPCQLRYIHYFEAALKREVLCSVPKVLECIIIKTIPKINQNGCKPYVDICNGDYQLVHSTKNSINLKKYKAGLTETEEFNIIRIVPDKKNLVIAGDAHFFIKHKGPISTSNICRFSINTGFVGNELVIPRNQMSPDSVLVSKKFHRKFQVTVVMRDYCRECSSQTVLEDLCERCKLRMQKPIKEWNRVNHIIEQHTPRPTKETGERLCFNTVDTCKRCKDEIEKDSNQHLKCPHIDYDEVTGNEGAVKVNQYSVIKASDSEEEQAKIEPTDQTEHKESSSKFFNTVDSAEQHVKPREEHKDYNDDEFRYVKSKQERNTMRPKEDNLEEKKDLPENYFRSVNEFRARENGNQVSQQNSKFAMKNILEETPQIEELSCSTSSNNSVVSDLDFRQKTARNIRAIRRYTRDPRICKDLEVVDKLRKFSFAMKEQNTLDHLEEFGGREKSHSLL</sequence>
<evidence type="ECO:0008006" key="12">
    <source>
        <dbReference type="Google" id="ProtNLM"/>
    </source>
</evidence>
<evidence type="ECO:0000256" key="5">
    <source>
        <dbReference type="SAM" id="MobiDB-lite"/>
    </source>
</evidence>
<dbReference type="PROSITE" id="PS51182">
    <property type="entry name" value="C2_TENSIN"/>
    <property type="match status" value="1"/>
</dbReference>
<evidence type="ECO:0000256" key="3">
    <source>
        <dbReference type="ARBA" id="ARBA00022801"/>
    </source>
</evidence>
<dbReference type="Gene3D" id="2.60.40.1110">
    <property type="match status" value="1"/>
</dbReference>
<dbReference type="InterPro" id="IPR003595">
    <property type="entry name" value="Tyr_Pase_cat"/>
</dbReference>
<dbReference type="SMART" id="SM00404">
    <property type="entry name" value="PTPc_motif"/>
    <property type="match status" value="1"/>
</dbReference>
<dbReference type="PROSITE" id="PS50056">
    <property type="entry name" value="TYR_PHOSPHATASE_2"/>
    <property type="match status" value="1"/>
</dbReference>
<dbReference type="Pfam" id="PF22784">
    <property type="entry name" value="PTP-SAK"/>
    <property type="match status" value="1"/>
</dbReference>
<accession>A0AAD2D861</accession>
<protein>
    <recommendedName>
        <fullName evidence="12">Phosphatidylinositol-3,4,5-trisphosphate 3-phosphatase</fullName>
    </recommendedName>
</protein>
<evidence type="ECO:0000259" key="7">
    <source>
        <dbReference type="PROSITE" id="PS50056"/>
    </source>
</evidence>
<dbReference type="PROSITE" id="PS00383">
    <property type="entry name" value="TYR_PHOSPHATASE_1"/>
    <property type="match status" value="1"/>
</dbReference>
<dbReference type="InterPro" id="IPR029023">
    <property type="entry name" value="Tensin_phosphatase"/>
</dbReference>
<dbReference type="PANTHER" id="PTHR12305">
    <property type="entry name" value="PHOSPHATASE WITH HOMOLOGY TO TENSIN"/>
    <property type="match status" value="1"/>
</dbReference>
<dbReference type="InterPro" id="IPR051281">
    <property type="entry name" value="Dual-spec_lipid-protein_phosph"/>
</dbReference>
<feature type="compositionally biased region" description="Basic and acidic residues" evidence="5">
    <location>
        <begin position="454"/>
        <end position="465"/>
    </location>
</feature>
<feature type="domain" description="C2 tensin-type" evidence="9">
    <location>
        <begin position="187"/>
        <end position="322"/>
    </location>
</feature>
<dbReference type="PROSITE" id="PS50055">
    <property type="entry name" value="TYR_PHOSPHATASE_PTP"/>
    <property type="match status" value="1"/>
</dbReference>
<dbReference type="InterPro" id="IPR014020">
    <property type="entry name" value="Tensin_C2-dom"/>
</dbReference>
<dbReference type="AlphaFoldDB" id="A0AAD2D861"/>